<proteinExistence type="predicted"/>
<dbReference type="PANTHER" id="PTHR12302">
    <property type="entry name" value="EBNA2 BINDING PROTEIN P100"/>
    <property type="match status" value="1"/>
</dbReference>
<dbReference type="AlphaFoldDB" id="A0AAJ1AGY3"/>
<dbReference type="InterPro" id="IPR016071">
    <property type="entry name" value="Staphylococal_nuclease_OB-fold"/>
</dbReference>
<organism evidence="5 6">
    <name type="scientific">Candidatus Methylomirabilis tolerans</name>
    <dbReference type="NCBI Taxonomy" id="3123416"/>
    <lineage>
        <taxon>Bacteria</taxon>
        <taxon>Candidatus Methylomirabilota</taxon>
        <taxon>Candidatus Methylomirabilia</taxon>
        <taxon>Candidatus Methylomirabilales</taxon>
        <taxon>Candidatus Methylomirabilaceae</taxon>
        <taxon>Candidatus Methylomirabilis</taxon>
    </lineage>
</organism>
<keyword evidence="3" id="KW-0378">Hydrolase</keyword>
<dbReference type="InterPro" id="IPR008613">
    <property type="entry name" value="Excalibur_Ca-bd_domain"/>
</dbReference>
<dbReference type="PROSITE" id="PS50830">
    <property type="entry name" value="TNASE_3"/>
    <property type="match status" value="1"/>
</dbReference>
<dbReference type="SMART" id="SM00894">
    <property type="entry name" value="Excalibur"/>
    <property type="match status" value="1"/>
</dbReference>
<dbReference type="Pfam" id="PF05901">
    <property type="entry name" value="Excalibur"/>
    <property type="match status" value="1"/>
</dbReference>
<dbReference type="Gene3D" id="2.40.50.90">
    <property type="match status" value="1"/>
</dbReference>
<dbReference type="GO" id="GO:0016787">
    <property type="term" value="F:hydrolase activity"/>
    <property type="evidence" value="ECO:0007669"/>
    <property type="project" value="UniProtKB-KW"/>
</dbReference>
<keyword evidence="2" id="KW-0255">Endonuclease</keyword>
<keyword evidence="1" id="KW-0540">Nuclease</keyword>
<dbReference type="Proteomes" id="UP001197609">
    <property type="component" value="Unassembled WGS sequence"/>
</dbReference>
<comment type="caution">
    <text evidence="5">The sequence shown here is derived from an EMBL/GenBank/DDBJ whole genome shotgun (WGS) entry which is preliminary data.</text>
</comment>
<evidence type="ECO:0000259" key="4">
    <source>
        <dbReference type="PROSITE" id="PS50830"/>
    </source>
</evidence>
<feature type="domain" description="TNase-like" evidence="4">
    <location>
        <begin position="1"/>
        <end position="103"/>
    </location>
</feature>
<dbReference type="InterPro" id="IPR035437">
    <property type="entry name" value="SNase_OB-fold_sf"/>
</dbReference>
<sequence>MGGHKQIKVRLAEIDAPEKSQAFGQRSKQSLSDMIFGKSVRVEQRDVDRYGRVVGRVFIGGTDVNAEQVRQGMAWVYRQYLRDTTLLTVEKEAREARRGLWSDPHPVPPWEYRHGDRGKSVGVDAPLRLGREARDGESARQCGAKQYCSQMTSCEEARYYLTQCGISSLDRDGDGVPCEALCGARR</sequence>
<evidence type="ECO:0000256" key="3">
    <source>
        <dbReference type="ARBA" id="ARBA00022801"/>
    </source>
</evidence>
<dbReference type="InterPro" id="IPR002071">
    <property type="entry name" value="Thermonucl_AS"/>
</dbReference>
<protein>
    <submittedName>
        <fullName evidence="5">Thermonuclease family protein</fullName>
    </submittedName>
</protein>
<evidence type="ECO:0000256" key="2">
    <source>
        <dbReference type="ARBA" id="ARBA00022759"/>
    </source>
</evidence>
<evidence type="ECO:0000256" key="1">
    <source>
        <dbReference type="ARBA" id="ARBA00022722"/>
    </source>
</evidence>
<dbReference type="GO" id="GO:0003676">
    <property type="term" value="F:nucleic acid binding"/>
    <property type="evidence" value="ECO:0007669"/>
    <property type="project" value="InterPro"/>
</dbReference>
<name>A0AAJ1AGY3_9BACT</name>
<accession>A0AAJ1AGY3</accession>
<dbReference type="SUPFAM" id="SSF50199">
    <property type="entry name" value="Staphylococcal nuclease"/>
    <property type="match status" value="1"/>
</dbReference>
<gene>
    <name evidence="5" type="ORF">K8G79_03105</name>
</gene>
<reference evidence="5 6" key="1">
    <citation type="journal article" date="2021" name="bioRxiv">
        <title>Unraveling nitrogen, sulfur and carbon metabolic pathways and microbial community transcriptional responses to substrate deprivation and toxicity stresses in a bioreactor mimicking anoxic brackish coastal sediment conditions.</title>
        <authorList>
            <person name="Martins P.D."/>
            <person name="Echeveste M.J."/>
            <person name="Arshad A."/>
            <person name="Kurth J."/>
            <person name="Ouboter H."/>
            <person name="Jetten M.S.M."/>
            <person name="Welte C.U."/>
        </authorList>
    </citation>
    <scope>NUCLEOTIDE SEQUENCE [LARGE SCALE GENOMIC DNA]</scope>
    <source>
        <strain evidence="5">MAG_38</strain>
    </source>
</reference>
<dbReference type="PANTHER" id="PTHR12302:SF3">
    <property type="entry name" value="SERINE_THREONINE-PROTEIN KINASE 31"/>
    <property type="match status" value="1"/>
</dbReference>
<dbReference type="SMART" id="SM00318">
    <property type="entry name" value="SNc"/>
    <property type="match status" value="1"/>
</dbReference>
<dbReference type="PROSITE" id="PS01284">
    <property type="entry name" value="TNASE_2"/>
    <property type="match status" value="1"/>
</dbReference>
<evidence type="ECO:0000313" key="6">
    <source>
        <dbReference type="Proteomes" id="UP001197609"/>
    </source>
</evidence>
<dbReference type="Pfam" id="PF00565">
    <property type="entry name" value="SNase"/>
    <property type="match status" value="1"/>
</dbReference>
<dbReference type="GO" id="GO:0004519">
    <property type="term" value="F:endonuclease activity"/>
    <property type="evidence" value="ECO:0007669"/>
    <property type="project" value="UniProtKB-KW"/>
</dbReference>
<dbReference type="EMBL" id="JAIOIU010000033">
    <property type="protein sequence ID" value="MBZ0159124.1"/>
    <property type="molecule type" value="Genomic_DNA"/>
</dbReference>
<evidence type="ECO:0000313" key="5">
    <source>
        <dbReference type="EMBL" id="MBZ0159124.1"/>
    </source>
</evidence>